<evidence type="ECO:0000256" key="4">
    <source>
        <dbReference type="ARBA" id="ARBA00023015"/>
    </source>
</evidence>
<feature type="compositionally biased region" description="Acidic residues" evidence="10">
    <location>
        <begin position="556"/>
        <end position="566"/>
    </location>
</feature>
<dbReference type="InterPro" id="IPR009057">
    <property type="entry name" value="Homeodomain-like_sf"/>
</dbReference>
<dbReference type="RefSeq" id="XP_017277063.1">
    <property type="nucleotide sequence ID" value="XM_017421574.3"/>
</dbReference>
<keyword evidence="7" id="KW-0539">Nucleus</keyword>
<keyword evidence="6" id="KW-0804">Transcription</keyword>
<keyword evidence="4" id="KW-0805">Transcription regulation</keyword>
<keyword evidence="2" id="KW-0597">Phosphoprotein</keyword>
<feature type="compositionally biased region" description="Polar residues" evidence="10">
    <location>
        <begin position="143"/>
        <end position="157"/>
    </location>
</feature>
<dbReference type="InterPro" id="IPR017884">
    <property type="entry name" value="SANT_dom"/>
</dbReference>
<feature type="compositionally biased region" description="Basic and acidic residues" evidence="10">
    <location>
        <begin position="457"/>
        <end position="471"/>
    </location>
</feature>
<dbReference type="Pfam" id="PF01448">
    <property type="entry name" value="ELM2"/>
    <property type="match status" value="1"/>
</dbReference>
<dbReference type="SUPFAM" id="SSF46689">
    <property type="entry name" value="Homeodomain-like"/>
    <property type="match status" value="1"/>
</dbReference>
<feature type="region of interest" description="Disordered" evidence="10">
    <location>
        <begin position="234"/>
        <end position="299"/>
    </location>
</feature>
<name>A0A3Q3B0I2_KRYMA</name>
<dbReference type="RefSeq" id="XP_017277061.1">
    <property type="nucleotide sequence ID" value="XM_017421572.2"/>
</dbReference>
<feature type="compositionally biased region" description="Polar residues" evidence="10">
    <location>
        <begin position="234"/>
        <end position="252"/>
    </location>
</feature>
<dbReference type="GO" id="GO:0000118">
    <property type="term" value="C:histone deacetylase complex"/>
    <property type="evidence" value="ECO:0007669"/>
    <property type="project" value="TreeGrafter"/>
</dbReference>
<dbReference type="KEGG" id="kmr:108239083"/>
<evidence type="ECO:0000256" key="7">
    <source>
        <dbReference type="ARBA" id="ARBA00023242"/>
    </source>
</evidence>
<feature type="region of interest" description="Disordered" evidence="10">
    <location>
        <begin position="331"/>
        <end position="351"/>
    </location>
</feature>
<feature type="domain" description="C2H2-type" evidence="11">
    <location>
        <begin position="978"/>
        <end position="1005"/>
    </location>
</feature>
<reference evidence="14" key="2">
    <citation type="submission" date="2025-09" db="UniProtKB">
        <authorList>
            <consortium name="Ensembl"/>
        </authorList>
    </citation>
    <scope>IDENTIFICATION</scope>
</reference>
<dbReference type="PANTHER" id="PTHR16089:SF24">
    <property type="entry name" value="MITOTIC DEACETYLASE-ASSOCIATED SANT DOMAIN PROTEIN"/>
    <property type="match status" value="1"/>
</dbReference>
<evidence type="ECO:0000313" key="14">
    <source>
        <dbReference type="Ensembl" id="ENSKMAP00000017399.1"/>
    </source>
</evidence>
<dbReference type="GeneTree" id="ENSGT00940000157459"/>
<feature type="compositionally biased region" description="Pro residues" evidence="10">
    <location>
        <begin position="368"/>
        <end position="377"/>
    </location>
</feature>
<comment type="subcellular location">
    <subcellularLocation>
        <location evidence="1">Nucleus</location>
    </subcellularLocation>
</comment>
<dbReference type="PROSITE" id="PS51156">
    <property type="entry name" value="ELM2"/>
    <property type="match status" value="1"/>
</dbReference>
<dbReference type="Gene3D" id="1.10.10.60">
    <property type="entry name" value="Homeodomain-like"/>
    <property type="match status" value="1"/>
</dbReference>
<feature type="region of interest" description="Disordered" evidence="10">
    <location>
        <begin position="143"/>
        <end position="166"/>
    </location>
</feature>
<evidence type="ECO:0000256" key="6">
    <source>
        <dbReference type="ARBA" id="ARBA00023163"/>
    </source>
</evidence>
<dbReference type="SMART" id="SM01189">
    <property type="entry name" value="ELM2"/>
    <property type="match status" value="1"/>
</dbReference>
<keyword evidence="15" id="KW-1185">Reference proteome</keyword>
<dbReference type="Proteomes" id="UP000264800">
    <property type="component" value="Unplaced"/>
</dbReference>
<feature type="region of interest" description="Disordered" evidence="10">
    <location>
        <begin position="940"/>
        <end position="975"/>
    </location>
</feature>
<dbReference type="PROSITE" id="PS51293">
    <property type="entry name" value="SANT"/>
    <property type="match status" value="1"/>
</dbReference>
<evidence type="ECO:0000256" key="10">
    <source>
        <dbReference type="SAM" id="MobiDB-lite"/>
    </source>
</evidence>
<accession>A0A3Q3B0I2</accession>
<dbReference type="PROSITE" id="PS00028">
    <property type="entry name" value="ZINC_FINGER_C2H2_1"/>
    <property type="match status" value="1"/>
</dbReference>
<keyword evidence="8" id="KW-0479">Metal-binding</keyword>
<feature type="region of interest" description="Disordered" evidence="10">
    <location>
        <begin position="1033"/>
        <end position="1064"/>
    </location>
</feature>
<dbReference type="InterPro" id="IPR013087">
    <property type="entry name" value="Znf_C2H2_type"/>
</dbReference>
<evidence type="ECO:0000256" key="3">
    <source>
        <dbReference type="ARBA" id="ARBA00022990"/>
    </source>
</evidence>
<organism evidence="14 15">
    <name type="scientific">Kryptolebias marmoratus</name>
    <name type="common">Mangrove killifish</name>
    <name type="synonym">Rivulus marmoratus</name>
    <dbReference type="NCBI Taxonomy" id="37003"/>
    <lineage>
        <taxon>Eukaryota</taxon>
        <taxon>Metazoa</taxon>
        <taxon>Chordata</taxon>
        <taxon>Craniata</taxon>
        <taxon>Vertebrata</taxon>
        <taxon>Euteleostomi</taxon>
        <taxon>Actinopterygii</taxon>
        <taxon>Neopterygii</taxon>
        <taxon>Teleostei</taxon>
        <taxon>Neoteleostei</taxon>
        <taxon>Acanthomorphata</taxon>
        <taxon>Ovalentaria</taxon>
        <taxon>Atherinomorphae</taxon>
        <taxon>Cyprinodontiformes</taxon>
        <taxon>Rivulidae</taxon>
        <taxon>Kryptolebias</taxon>
    </lineage>
</organism>
<proteinExistence type="predicted"/>
<dbReference type="GO" id="GO:0008270">
    <property type="term" value="F:zinc ion binding"/>
    <property type="evidence" value="ECO:0007669"/>
    <property type="project" value="UniProtKB-KW"/>
</dbReference>
<keyword evidence="8" id="KW-0862">Zinc</keyword>
<dbReference type="FunFam" id="1.10.10.60:FF:000086">
    <property type="entry name" value="transcriptional-regulating factor 1 isoform X1"/>
    <property type="match status" value="1"/>
</dbReference>
<feature type="region of interest" description="Disordered" evidence="10">
    <location>
        <begin position="870"/>
        <end position="903"/>
    </location>
</feature>
<evidence type="ECO:0000256" key="8">
    <source>
        <dbReference type="PROSITE-ProRule" id="PRU00042"/>
    </source>
</evidence>
<dbReference type="InterPro" id="IPR001005">
    <property type="entry name" value="SANT/Myb"/>
</dbReference>
<dbReference type="SMART" id="SM00717">
    <property type="entry name" value="SANT"/>
    <property type="match status" value="1"/>
</dbReference>
<dbReference type="InterPro" id="IPR000949">
    <property type="entry name" value="ELM2_dom"/>
</dbReference>
<evidence type="ECO:0000313" key="15">
    <source>
        <dbReference type="Proteomes" id="UP000264800"/>
    </source>
</evidence>
<evidence type="ECO:0000256" key="2">
    <source>
        <dbReference type="ARBA" id="ARBA00022553"/>
    </source>
</evidence>
<dbReference type="GeneID" id="108239083"/>
<dbReference type="PANTHER" id="PTHR16089">
    <property type="entry name" value="REST COREPRESSOR COREST PROTEIN-RELATED"/>
    <property type="match status" value="1"/>
</dbReference>
<feature type="domain" description="SANT" evidence="13">
    <location>
        <begin position="800"/>
        <end position="851"/>
    </location>
</feature>
<dbReference type="STRING" id="37003.ENSKMAP00000017399"/>
<protein>
    <submittedName>
        <fullName evidence="14">Mitotic deacetylase associated SANT domain protein b</fullName>
    </submittedName>
</protein>
<evidence type="ECO:0000259" key="12">
    <source>
        <dbReference type="PROSITE" id="PS51156"/>
    </source>
</evidence>
<feature type="region of interest" description="Disordered" evidence="10">
    <location>
        <begin position="1"/>
        <end position="118"/>
    </location>
</feature>
<evidence type="ECO:0000259" key="13">
    <source>
        <dbReference type="PROSITE" id="PS51293"/>
    </source>
</evidence>
<dbReference type="InterPro" id="IPR051066">
    <property type="entry name" value="Trans_reg/Corepressor"/>
</dbReference>
<feature type="compositionally biased region" description="Basic and acidic residues" evidence="10">
    <location>
        <begin position="889"/>
        <end position="903"/>
    </location>
</feature>
<feature type="compositionally biased region" description="Low complexity" evidence="10">
    <location>
        <begin position="258"/>
        <end position="279"/>
    </location>
</feature>
<keyword evidence="5" id="KW-0238">DNA-binding</keyword>
<feature type="domain" description="ELM2" evidence="12">
    <location>
        <begin position="693"/>
        <end position="785"/>
    </location>
</feature>
<feature type="compositionally biased region" description="Low complexity" evidence="10">
    <location>
        <begin position="101"/>
        <end position="115"/>
    </location>
</feature>
<feature type="compositionally biased region" description="Basic and acidic residues" evidence="10">
    <location>
        <begin position="503"/>
        <end position="515"/>
    </location>
</feature>
<feature type="compositionally biased region" description="Polar residues" evidence="10">
    <location>
        <begin position="48"/>
        <end position="66"/>
    </location>
</feature>
<dbReference type="PROSITE" id="PS50157">
    <property type="entry name" value="ZINC_FINGER_C2H2_2"/>
    <property type="match status" value="1"/>
</dbReference>
<feature type="compositionally biased region" description="Polar residues" evidence="10">
    <location>
        <begin position="24"/>
        <end position="38"/>
    </location>
</feature>
<evidence type="ECO:0000256" key="5">
    <source>
        <dbReference type="ARBA" id="ARBA00023125"/>
    </source>
</evidence>
<dbReference type="Ensembl" id="ENSKMAT00000017637.1">
    <property type="protein sequence ID" value="ENSKMAP00000017399.1"/>
    <property type="gene ID" value="ENSKMAG00000012971.1"/>
</dbReference>
<dbReference type="GO" id="GO:0006357">
    <property type="term" value="P:regulation of transcription by RNA polymerase II"/>
    <property type="evidence" value="ECO:0007669"/>
    <property type="project" value="TreeGrafter"/>
</dbReference>
<dbReference type="OrthoDB" id="10258692at2759"/>
<dbReference type="CTD" id="560411"/>
<keyword evidence="9" id="KW-0175">Coiled coil</keyword>
<keyword evidence="3" id="KW-0007">Acetylation</keyword>
<dbReference type="GO" id="GO:0005667">
    <property type="term" value="C:transcription regulator complex"/>
    <property type="evidence" value="ECO:0007669"/>
    <property type="project" value="TreeGrafter"/>
</dbReference>
<feature type="compositionally biased region" description="Polar residues" evidence="10">
    <location>
        <begin position="412"/>
        <end position="421"/>
    </location>
</feature>
<dbReference type="AlphaFoldDB" id="A0A3Q3B0I2"/>
<dbReference type="OMA" id="QHLPPYY"/>
<keyword evidence="8" id="KW-0863">Zinc-finger</keyword>
<feature type="compositionally biased region" description="Acidic residues" evidence="10">
    <location>
        <begin position="1052"/>
        <end position="1064"/>
    </location>
</feature>
<dbReference type="GO" id="GO:0003714">
    <property type="term" value="F:transcription corepressor activity"/>
    <property type="evidence" value="ECO:0007669"/>
    <property type="project" value="TreeGrafter"/>
</dbReference>
<sequence length="1064" mass="118606">MPVMSVPAQQKASAKRTGKRITFFNDQSGDSMKETSQLPDGAYYAPSGTASDPGQSEAASTVTSNPEGPHMYLNSVIFSPDKGDQSRGHYQQTVPMKWTHQEPSQQQQPSLSQQQRAASWTMPNWGPNFADYSRTPNTFVKSMHETSSLQPHQQATNRAADKSAVEAYRDAAKSRVLEWEQQQPQVFQETLKPGVLNPQQQTASHPAGSSVLQPFQLAFGQPKQHLPAYYQTFQGSRTTLPNPPNYSASNAKPSHHLQPLQNPEQIQRQQQHPVIQQQIQHHHIIQHQHTQQQLHHEQQQQKMQQLQIQQQMPYQQLQQQNTHVLDYYPAAQNAHPHPQPVVVHSQESSALAPPKIQEPMIQDITPEPQQPSDPLQPPLRSEPAGQTQLRRSRRLSKEGGAPSENPFLPASSDHSGLQGSENGARDVQAAPTGVIQSTRRKRRVSQEVNLELLAQEAAERKSPSHEKEPHRPWSPTEPEGMNAKRPRDDSFLPLVIPVSVPVRRQETSSPGRDEAALASNWPHRPPNAQDFGRADHKPSVIVTRRRSLRNSLTESLENDGTEGEKDDDGKKSKRRPRPEPLFIPPPKPSFFIAPPVYSSITPYQSHLRSPVRLTDNAITMPPYTPPPILSPVREGSGLYFSTFLSSAAASGPGLPPPVTPKSATRSLLRSNSCDITPPVLSAMSETTPVSIEPRINIGSRYQAEVPELRQRSAVELDHHRAALVWAPLNELEEKSDFQKKVDDLMHLACSSVLCGGGTNQELAHHCLYECRGDIMTALSMLMLRDPILPKSHHLSNYHYSGSDSWTASERRLFNKGIAAYKKDFFMVQKEVTTKTVAQCVEFYYTYKKHLKVGRSGTLIFGEADHLESRTAEDELNHKGSQRLEPQQEEDSRKWEGSADRKQEVCPTRVTHTLPSTENPGTVLIMKGQEDMGREQPLSRVIHHAQPPPPSSKPRYDGNARRTSPSVGNKASVGQEGEFPCKKCGRIFYKVKSRSAHMKSHAEQEKKAAALRQKEAEERAVAKAAAEAAAILAARQQNGTRQAGGDSTNDDSSGGEDEDDEDWRN</sequence>
<feature type="region of interest" description="Disordered" evidence="10">
    <location>
        <begin position="364"/>
        <end position="585"/>
    </location>
</feature>
<feature type="coiled-coil region" evidence="9">
    <location>
        <begin position="998"/>
        <end position="1026"/>
    </location>
</feature>
<evidence type="ECO:0000259" key="11">
    <source>
        <dbReference type="PROSITE" id="PS50157"/>
    </source>
</evidence>
<reference evidence="14" key="1">
    <citation type="submission" date="2025-08" db="UniProtKB">
        <authorList>
            <consortium name="Ensembl"/>
        </authorList>
    </citation>
    <scope>IDENTIFICATION</scope>
</reference>
<evidence type="ECO:0000256" key="9">
    <source>
        <dbReference type="SAM" id="Coils"/>
    </source>
</evidence>
<dbReference type="GO" id="GO:0003677">
    <property type="term" value="F:DNA binding"/>
    <property type="evidence" value="ECO:0007669"/>
    <property type="project" value="UniProtKB-KW"/>
</dbReference>
<evidence type="ECO:0000256" key="1">
    <source>
        <dbReference type="ARBA" id="ARBA00004123"/>
    </source>
</evidence>